<sequence>MRCKRHLADLSSAEGVCASCLRERLLQLIDKQARADETLASDTRQRSIEDRGRLESQPPQPTFPRSVSPYVARRKSDARHSRFYSTPQVGPVFNATCSFPSSKKKLFKFSLFRNLFRSRSEKIDSVPSVYTNSDPRVSPPRGSWQAASSSYSSPSWLSFLPGRRQKQPLPTEEIHSHACRRPCRISNRGMSPERGIDSDVYHESGYSPESSPQGWRKTPLVAVTPAAVGRKRPGHTKSASGITFCLSPLVRASPSRLWNQKGGGPQPEIDFSGEMRSPRKPYLSTAASFSGNRSRKLADLGRGSYNR</sequence>
<accession>A0AAN7GQF8</accession>
<evidence type="ECO:0000313" key="2">
    <source>
        <dbReference type="EMBL" id="KAK4744828.1"/>
    </source>
</evidence>
<feature type="region of interest" description="Disordered" evidence="1">
    <location>
        <begin position="38"/>
        <end position="70"/>
    </location>
</feature>
<keyword evidence="3" id="KW-1185">Reference proteome</keyword>
<dbReference type="EMBL" id="JAXIOK010000022">
    <property type="protein sequence ID" value="KAK4744828.1"/>
    <property type="molecule type" value="Genomic_DNA"/>
</dbReference>
<dbReference type="PANTHER" id="PTHR35486:SF1">
    <property type="entry name" value="OS02G0689500 PROTEIN"/>
    <property type="match status" value="1"/>
</dbReference>
<gene>
    <name evidence="2" type="ORF">SAY87_011140</name>
</gene>
<comment type="caution">
    <text evidence="2">The sequence shown here is derived from an EMBL/GenBank/DDBJ whole genome shotgun (WGS) entry which is preliminary data.</text>
</comment>
<proteinExistence type="predicted"/>
<protein>
    <submittedName>
        <fullName evidence="2">Uncharacterized protein</fullName>
    </submittedName>
</protein>
<organism evidence="2 3">
    <name type="scientific">Trapa incisa</name>
    <dbReference type="NCBI Taxonomy" id="236973"/>
    <lineage>
        <taxon>Eukaryota</taxon>
        <taxon>Viridiplantae</taxon>
        <taxon>Streptophyta</taxon>
        <taxon>Embryophyta</taxon>
        <taxon>Tracheophyta</taxon>
        <taxon>Spermatophyta</taxon>
        <taxon>Magnoliopsida</taxon>
        <taxon>eudicotyledons</taxon>
        <taxon>Gunneridae</taxon>
        <taxon>Pentapetalae</taxon>
        <taxon>rosids</taxon>
        <taxon>malvids</taxon>
        <taxon>Myrtales</taxon>
        <taxon>Lythraceae</taxon>
        <taxon>Trapa</taxon>
    </lineage>
</organism>
<feature type="region of interest" description="Disordered" evidence="1">
    <location>
        <begin position="130"/>
        <end position="154"/>
    </location>
</feature>
<feature type="region of interest" description="Disordered" evidence="1">
    <location>
        <begin position="255"/>
        <end position="307"/>
    </location>
</feature>
<evidence type="ECO:0000313" key="3">
    <source>
        <dbReference type="Proteomes" id="UP001345219"/>
    </source>
</evidence>
<dbReference type="AlphaFoldDB" id="A0AAN7GQF8"/>
<dbReference type="PANTHER" id="PTHR35486">
    <property type="entry name" value="EXPRESSED PROTEIN"/>
    <property type="match status" value="1"/>
</dbReference>
<reference evidence="2 3" key="1">
    <citation type="journal article" date="2023" name="Hortic Res">
        <title>Pangenome of water caltrop reveals structural variations and asymmetric subgenome divergence after allopolyploidization.</title>
        <authorList>
            <person name="Zhang X."/>
            <person name="Chen Y."/>
            <person name="Wang L."/>
            <person name="Yuan Y."/>
            <person name="Fang M."/>
            <person name="Shi L."/>
            <person name="Lu R."/>
            <person name="Comes H.P."/>
            <person name="Ma Y."/>
            <person name="Chen Y."/>
            <person name="Huang G."/>
            <person name="Zhou Y."/>
            <person name="Zheng Z."/>
            <person name="Qiu Y."/>
        </authorList>
    </citation>
    <scope>NUCLEOTIDE SEQUENCE [LARGE SCALE GENOMIC DNA]</scope>
    <source>
        <tissue evidence="2">Roots</tissue>
    </source>
</reference>
<name>A0AAN7GQF8_9MYRT</name>
<evidence type="ECO:0000256" key="1">
    <source>
        <dbReference type="SAM" id="MobiDB-lite"/>
    </source>
</evidence>
<feature type="compositionally biased region" description="Low complexity" evidence="1">
    <location>
        <begin position="143"/>
        <end position="154"/>
    </location>
</feature>
<dbReference type="Proteomes" id="UP001345219">
    <property type="component" value="Chromosome 9"/>
</dbReference>
<feature type="compositionally biased region" description="Basic and acidic residues" evidence="1">
    <location>
        <begin position="38"/>
        <end position="54"/>
    </location>
</feature>